<keyword evidence="2" id="KW-1185">Reference proteome</keyword>
<protein>
    <submittedName>
        <fullName evidence="1">Uncharacterized protein</fullName>
    </submittedName>
</protein>
<organism evidence="1 2">
    <name type="scientific">Aliiruegeria haliotis</name>
    <dbReference type="NCBI Taxonomy" id="1280846"/>
    <lineage>
        <taxon>Bacteria</taxon>
        <taxon>Pseudomonadati</taxon>
        <taxon>Pseudomonadota</taxon>
        <taxon>Alphaproteobacteria</taxon>
        <taxon>Rhodobacterales</taxon>
        <taxon>Roseobacteraceae</taxon>
        <taxon>Aliiruegeria</taxon>
    </lineage>
</organism>
<proteinExistence type="predicted"/>
<accession>A0A2T0RPR4</accession>
<name>A0A2T0RPR4_9RHOB</name>
<dbReference type="Proteomes" id="UP000239480">
    <property type="component" value="Unassembled WGS sequence"/>
</dbReference>
<dbReference type="AlphaFoldDB" id="A0A2T0RPR4"/>
<evidence type="ECO:0000313" key="2">
    <source>
        <dbReference type="Proteomes" id="UP000239480"/>
    </source>
</evidence>
<evidence type="ECO:0000313" key="1">
    <source>
        <dbReference type="EMBL" id="PRY23168.1"/>
    </source>
</evidence>
<dbReference type="EMBL" id="PVTD01000005">
    <property type="protein sequence ID" value="PRY23168.1"/>
    <property type="molecule type" value="Genomic_DNA"/>
</dbReference>
<reference evidence="1 2" key="1">
    <citation type="submission" date="2018-03" db="EMBL/GenBank/DDBJ databases">
        <title>Genomic Encyclopedia of Archaeal and Bacterial Type Strains, Phase II (KMG-II): from individual species to whole genera.</title>
        <authorList>
            <person name="Goeker M."/>
        </authorList>
    </citation>
    <scope>NUCLEOTIDE SEQUENCE [LARGE SCALE GENOMIC DNA]</scope>
    <source>
        <strain evidence="1 2">DSM 29328</strain>
    </source>
</reference>
<sequence length="67" mass="7951">MDRESVDTENDRCERETRWSIEREIPAWTQPGWNEETAPRSEVLDFINGERIPWKTCESCGAFNDFL</sequence>
<comment type="caution">
    <text evidence="1">The sequence shown here is derived from an EMBL/GenBank/DDBJ whole genome shotgun (WGS) entry which is preliminary data.</text>
</comment>
<gene>
    <name evidence="1" type="ORF">CLV78_105222</name>
</gene>